<evidence type="ECO:0000313" key="4">
    <source>
        <dbReference type="Proteomes" id="UP000317940"/>
    </source>
</evidence>
<dbReference type="EMBL" id="VIWT01000005">
    <property type="protein sequence ID" value="TWF73519.1"/>
    <property type="molecule type" value="Genomic_DNA"/>
</dbReference>
<sequence>MWNGRDNQLDQLNQLDRQDLLRGVGRQRGRPRWKAEAGLYVLVAFLGAGLLGALQPSTGVPEEVLQLTQFGPALGVLMVALLRPSRARERLAGTLPGPPPGRPPGRRDRTAPLVLLCAPLIIALSSAGYAVVHGSLAFTDPRGLADPFALIVPAQLVGACGEEIGWRCFLQPLLRTRFGPLTASVLVGLVWGGWHVQAFTRGPAYAGGFLTATVAMSVLLGLALERVRSNRLLLAGGFHALVNLGMLVFMPDDSGTAMLLFGAACLLAALPWVLRAPTVRMTVPAAHGAR</sequence>
<dbReference type="Pfam" id="PF02517">
    <property type="entry name" value="Rce1-like"/>
    <property type="match status" value="1"/>
</dbReference>
<dbReference type="PANTHER" id="PTHR35797">
    <property type="entry name" value="PROTEASE-RELATED"/>
    <property type="match status" value="1"/>
</dbReference>
<feature type="transmembrane region" description="Helical" evidence="1">
    <location>
        <begin position="64"/>
        <end position="82"/>
    </location>
</feature>
<feature type="transmembrane region" description="Helical" evidence="1">
    <location>
        <begin position="148"/>
        <end position="166"/>
    </location>
</feature>
<reference evidence="3 4" key="1">
    <citation type="submission" date="2019-06" db="EMBL/GenBank/DDBJ databases">
        <title>Sequencing the genomes of 1000 actinobacteria strains.</title>
        <authorList>
            <person name="Klenk H.-P."/>
        </authorList>
    </citation>
    <scope>NUCLEOTIDE SEQUENCE [LARGE SCALE GENOMIC DNA]</scope>
    <source>
        <strain evidence="3 4">DSM 44826</strain>
    </source>
</reference>
<name>A0A561SF76_9ACTN</name>
<dbReference type="GO" id="GO:0006508">
    <property type="term" value="P:proteolysis"/>
    <property type="evidence" value="ECO:0007669"/>
    <property type="project" value="UniProtKB-KW"/>
</dbReference>
<dbReference type="Proteomes" id="UP000317940">
    <property type="component" value="Unassembled WGS sequence"/>
</dbReference>
<feature type="transmembrane region" description="Helical" evidence="1">
    <location>
        <begin position="256"/>
        <end position="274"/>
    </location>
</feature>
<keyword evidence="1" id="KW-0472">Membrane</keyword>
<gene>
    <name evidence="3" type="ORF">FHX73_15131</name>
</gene>
<feature type="transmembrane region" description="Helical" evidence="1">
    <location>
        <begin position="178"/>
        <end position="196"/>
    </location>
</feature>
<dbReference type="RefSeq" id="WP_145910491.1">
    <property type="nucleotide sequence ID" value="NZ_BAAAMZ010000001.1"/>
</dbReference>
<dbReference type="InterPro" id="IPR003675">
    <property type="entry name" value="Rce1/LyrA-like_dom"/>
</dbReference>
<dbReference type="PANTHER" id="PTHR35797:SF1">
    <property type="entry name" value="PROTEASE"/>
    <property type="match status" value="1"/>
</dbReference>
<accession>A0A561SF76</accession>
<feature type="transmembrane region" description="Helical" evidence="1">
    <location>
        <begin position="37"/>
        <end position="58"/>
    </location>
</feature>
<evidence type="ECO:0000259" key="2">
    <source>
        <dbReference type="Pfam" id="PF02517"/>
    </source>
</evidence>
<feature type="transmembrane region" description="Helical" evidence="1">
    <location>
        <begin position="202"/>
        <end position="224"/>
    </location>
</feature>
<feature type="transmembrane region" description="Helical" evidence="1">
    <location>
        <begin position="231"/>
        <end position="250"/>
    </location>
</feature>
<feature type="transmembrane region" description="Helical" evidence="1">
    <location>
        <begin position="113"/>
        <end position="136"/>
    </location>
</feature>
<dbReference type="OrthoDB" id="3693644at2"/>
<keyword evidence="4" id="KW-1185">Reference proteome</keyword>
<keyword evidence="3" id="KW-0378">Hydrolase</keyword>
<dbReference type="AlphaFoldDB" id="A0A561SF76"/>
<keyword evidence="3" id="KW-0645">Protease</keyword>
<proteinExistence type="predicted"/>
<dbReference type="GO" id="GO:0080120">
    <property type="term" value="P:CAAX-box protein maturation"/>
    <property type="evidence" value="ECO:0007669"/>
    <property type="project" value="UniProtKB-ARBA"/>
</dbReference>
<dbReference type="GO" id="GO:0004175">
    <property type="term" value="F:endopeptidase activity"/>
    <property type="evidence" value="ECO:0007669"/>
    <property type="project" value="UniProtKB-ARBA"/>
</dbReference>
<dbReference type="InterPro" id="IPR042150">
    <property type="entry name" value="MmRce1-like"/>
</dbReference>
<organism evidence="3 4">
    <name type="scientific">Kitasatospora viridis</name>
    <dbReference type="NCBI Taxonomy" id="281105"/>
    <lineage>
        <taxon>Bacteria</taxon>
        <taxon>Bacillati</taxon>
        <taxon>Actinomycetota</taxon>
        <taxon>Actinomycetes</taxon>
        <taxon>Kitasatosporales</taxon>
        <taxon>Streptomycetaceae</taxon>
        <taxon>Kitasatospora</taxon>
    </lineage>
</organism>
<protein>
    <submittedName>
        <fullName evidence="3">CAAX prenyl protease-like protein</fullName>
    </submittedName>
</protein>
<evidence type="ECO:0000313" key="3">
    <source>
        <dbReference type="EMBL" id="TWF73519.1"/>
    </source>
</evidence>
<keyword evidence="1" id="KW-1133">Transmembrane helix</keyword>
<evidence type="ECO:0000256" key="1">
    <source>
        <dbReference type="SAM" id="Phobius"/>
    </source>
</evidence>
<keyword evidence="1" id="KW-0812">Transmembrane</keyword>
<feature type="domain" description="CAAX prenyl protease 2/Lysostaphin resistance protein A-like" evidence="2">
    <location>
        <begin position="147"/>
        <end position="244"/>
    </location>
</feature>
<comment type="caution">
    <text evidence="3">The sequence shown here is derived from an EMBL/GenBank/DDBJ whole genome shotgun (WGS) entry which is preliminary data.</text>
</comment>